<comment type="caution">
    <text evidence="1">The sequence shown here is derived from an EMBL/GenBank/DDBJ whole genome shotgun (WGS) entry which is preliminary data.</text>
</comment>
<dbReference type="Proteomes" id="UP001153678">
    <property type="component" value="Unassembled WGS sequence"/>
</dbReference>
<gene>
    <name evidence="1" type="ORF">FWILDA_LOCUS5815</name>
</gene>
<accession>A0A9W4SK55</accession>
<name>A0A9W4SK55_9GLOM</name>
<reference evidence="1" key="1">
    <citation type="submission" date="2022-08" db="EMBL/GenBank/DDBJ databases">
        <authorList>
            <person name="Kallberg Y."/>
            <person name="Tangrot J."/>
            <person name="Rosling A."/>
        </authorList>
    </citation>
    <scope>NUCLEOTIDE SEQUENCE</scope>
    <source>
        <strain evidence="1">Wild A</strain>
    </source>
</reference>
<organism evidence="1 2">
    <name type="scientific">Funneliformis geosporum</name>
    <dbReference type="NCBI Taxonomy" id="1117311"/>
    <lineage>
        <taxon>Eukaryota</taxon>
        <taxon>Fungi</taxon>
        <taxon>Fungi incertae sedis</taxon>
        <taxon>Mucoromycota</taxon>
        <taxon>Glomeromycotina</taxon>
        <taxon>Glomeromycetes</taxon>
        <taxon>Glomerales</taxon>
        <taxon>Glomeraceae</taxon>
        <taxon>Funneliformis</taxon>
    </lineage>
</organism>
<proteinExistence type="predicted"/>
<evidence type="ECO:0000313" key="1">
    <source>
        <dbReference type="EMBL" id="CAI2172901.1"/>
    </source>
</evidence>
<evidence type="ECO:0000313" key="2">
    <source>
        <dbReference type="Proteomes" id="UP001153678"/>
    </source>
</evidence>
<dbReference type="EMBL" id="CAMKVN010000994">
    <property type="protein sequence ID" value="CAI2172901.1"/>
    <property type="molecule type" value="Genomic_DNA"/>
</dbReference>
<protein>
    <submittedName>
        <fullName evidence="1">14371_t:CDS:1</fullName>
    </submittedName>
</protein>
<sequence>MHYSRGPNKGKIHSSYLQKKVNKYLDQTLYRHQNYQSLQDSNLHTTQHLRDQKSKCIAEIHSLVRRSKQITDEEFHKRVKSIFKLDKKSYSSNTIWLATNILQVRQISFCSAIEYMRLIYEFLVEVSPQNWLAKSTLRIWHQDVSELHFNRQIRQAKNAPIFGVMVDESTQGQIKNLVIYY</sequence>
<dbReference type="AlphaFoldDB" id="A0A9W4SK55"/>
<keyword evidence="2" id="KW-1185">Reference proteome</keyword>